<dbReference type="CDD" id="cd00838">
    <property type="entry name" value="MPP_superfamily"/>
    <property type="match status" value="1"/>
</dbReference>
<proteinExistence type="inferred from homology"/>
<dbReference type="EMBL" id="CP001804">
    <property type="protein sequence ID" value="ACY16660.1"/>
    <property type="molecule type" value="Genomic_DNA"/>
</dbReference>
<reference evidence="3 4" key="1">
    <citation type="journal article" date="2010" name="Stand. Genomic Sci.">
        <title>Complete genome sequence of Haliangium ochraceum type strain (SMP-2).</title>
        <authorList>
            <consortium name="US DOE Joint Genome Institute (JGI-PGF)"/>
            <person name="Ivanova N."/>
            <person name="Daum C."/>
            <person name="Lang E."/>
            <person name="Abt B."/>
            <person name="Kopitz M."/>
            <person name="Saunders E."/>
            <person name="Lapidus A."/>
            <person name="Lucas S."/>
            <person name="Glavina Del Rio T."/>
            <person name="Nolan M."/>
            <person name="Tice H."/>
            <person name="Copeland A."/>
            <person name="Cheng J.F."/>
            <person name="Chen F."/>
            <person name="Bruce D."/>
            <person name="Goodwin L."/>
            <person name="Pitluck S."/>
            <person name="Mavromatis K."/>
            <person name="Pati A."/>
            <person name="Mikhailova N."/>
            <person name="Chen A."/>
            <person name="Palaniappan K."/>
            <person name="Land M."/>
            <person name="Hauser L."/>
            <person name="Chang Y.J."/>
            <person name="Jeffries C.D."/>
            <person name="Detter J.C."/>
            <person name="Brettin T."/>
            <person name="Rohde M."/>
            <person name="Goker M."/>
            <person name="Bristow J."/>
            <person name="Markowitz V."/>
            <person name="Eisen J.A."/>
            <person name="Hugenholtz P."/>
            <person name="Kyrpides N.C."/>
            <person name="Klenk H.P."/>
        </authorList>
    </citation>
    <scope>NUCLEOTIDE SEQUENCE [LARGE SCALE GENOMIC DNA]</scope>
    <source>
        <strain evidence="4">DSM 14365 / CIP 107738 / JCM 11303 / AJ 13395 / SMP-2</strain>
    </source>
</reference>
<evidence type="ECO:0000313" key="4">
    <source>
        <dbReference type="Proteomes" id="UP000001880"/>
    </source>
</evidence>
<accession>D0LKU0</accession>
<dbReference type="InterPro" id="IPR050126">
    <property type="entry name" value="Ap4A_hydrolase"/>
</dbReference>
<dbReference type="PANTHER" id="PTHR42850">
    <property type="entry name" value="METALLOPHOSPHOESTERASE"/>
    <property type="match status" value="1"/>
</dbReference>
<dbReference type="Gene3D" id="3.60.21.10">
    <property type="match status" value="1"/>
</dbReference>
<keyword evidence="4" id="KW-1185">Reference proteome</keyword>
<dbReference type="GO" id="GO:0005737">
    <property type="term" value="C:cytoplasm"/>
    <property type="evidence" value="ECO:0007669"/>
    <property type="project" value="TreeGrafter"/>
</dbReference>
<dbReference type="RefSeq" id="WP_012829258.1">
    <property type="nucleotide sequence ID" value="NC_013440.1"/>
</dbReference>
<dbReference type="GO" id="GO:0016791">
    <property type="term" value="F:phosphatase activity"/>
    <property type="evidence" value="ECO:0007669"/>
    <property type="project" value="TreeGrafter"/>
</dbReference>
<dbReference type="KEGG" id="hoh:Hoch_4162"/>
<dbReference type="HOGENOM" id="CLU_074761_1_1_7"/>
<dbReference type="InterPro" id="IPR011152">
    <property type="entry name" value="Pesterase_MJ0912"/>
</dbReference>
<evidence type="ECO:0000256" key="1">
    <source>
        <dbReference type="ARBA" id="ARBA00008950"/>
    </source>
</evidence>
<dbReference type="InterPro" id="IPR024654">
    <property type="entry name" value="Calcineurin-like_PHP_lpxH"/>
</dbReference>
<dbReference type="PANTHER" id="PTHR42850:SF2">
    <property type="entry name" value="BLL5683 PROTEIN"/>
    <property type="match status" value="1"/>
</dbReference>
<protein>
    <submittedName>
        <fullName evidence="3">Metallophosphoesterase</fullName>
    </submittedName>
</protein>
<dbReference type="eggNOG" id="COG0639">
    <property type="taxonomic scope" value="Bacteria"/>
</dbReference>
<name>D0LKU0_HALO1</name>
<comment type="similarity">
    <text evidence="1">Belongs to the metallophosphoesterase superfamily. YfcE family.</text>
</comment>
<organism evidence="3 4">
    <name type="scientific">Haliangium ochraceum (strain DSM 14365 / JCM 11303 / SMP-2)</name>
    <dbReference type="NCBI Taxonomy" id="502025"/>
    <lineage>
        <taxon>Bacteria</taxon>
        <taxon>Pseudomonadati</taxon>
        <taxon>Myxococcota</taxon>
        <taxon>Polyangia</taxon>
        <taxon>Haliangiales</taxon>
        <taxon>Kofleriaceae</taxon>
        <taxon>Haliangium</taxon>
    </lineage>
</organism>
<sequence length="243" mass="27374">MRIGIFSDVHANIEALTAVLAAYESERIDKYVCIGDTVGYGASPNECCDIIRNLASYTILGNHDAAVAGRMDYSYYYDAARNALDLHARVLSAENMSWLKSLPYQVHDEGVAFCHGSPINLEEFEYIFSKEQAAQCLEIWDDLATVTFIGHSHLCKSFALADEDVFEVVAEKFVIRPEHRYIVSVGSVGQPRDYDNRASYTIYDAAEKTFEFKRVAYDIEAAAKKIFDSELERNFGNRLFLGV</sequence>
<dbReference type="InterPro" id="IPR029052">
    <property type="entry name" value="Metallo-depent_PP-like"/>
</dbReference>
<evidence type="ECO:0000259" key="2">
    <source>
        <dbReference type="Pfam" id="PF12850"/>
    </source>
</evidence>
<dbReference type="AlphaFoldDB" id="D0LKU0"/>
<dbReference type="Pfam" id="PF12850">
    <property type="entry name" value="Metallophos_2"/>
    <property type="match status" value="1"/>
</dbReference>
<dbReference type="OrthoDB" id="9813918at2"/>
<evidence type="ECO:0000313" key="3">
    <source>
        <dbReference type="EMBL" id="ACY16660.1"/>
    </source>
</evidence>
<gene>
    <name evidence="3" type="ordered locus">Hoch_4162</name>
</gene>
<feature type="domain" description="Calcineurin-like phosphoesterase" evidence="2">
    <location>
        <begin position="1"/>
        <end position="206"/>
    </location>
</feature>
<dbReference type="Proteomes" id="UP000001880">
    <property type="component" value="Chromosome"/>
</dbReference>
<dbReference type="STRING" id="502025.Hoch_4162"/>
<dbReference type="SUPFAM" id="SSF56300">
    <property type="entry name" value="Metallo-dependent phosphatases"/>
    <property type="match status" value="1"/>
</dbReference>
<dbReference type="PIRSF" id="PIRSF000883">
    <property type="entry name" value="Pesterase_MJ0912"/>
    <property type="match status" value="1"/>
</dbReference>